<dbReference type="PANTHER" id="PTHR36837">
    <property type="entry name" value="POLY(3-HYDROXYALKANOATE) POLYMERASE SUBUNIT PHAC"/>
    <property type="match status" value="1"/>
</dbReference>
<dbReference type="SUPFAM" id="SSF53474">
    <property type="entry name" value="alpha/beta-Hydrolases"/>
    <property type="match status" value="1"/>
</dbReference>
<dbReference type="InterPro" id="IPR022211">
    <property type="entry name" value="PHBC_N"/>
</dbReference>
<evidence type="ECO:0000259" key="3">
    <source>
        <dbReference type="Pfam" id="PF07167"/>
    </source>
</evidence>
<keyword evidence="1" id="KW-0808">Transferase</keyword>
<dbReference type="Proteomes" id="UP000199167">
    <property type="component" value="Unassembled WGS sequence"/>
</dbReference>
<name>A0A1I0QHM0_9RHOB</name>
<dbReference type="Pfam" id="PF07167">
    <property type="entry name" value="PhaC_N"/>
    <property type="match status" value="1"/>
</dbReference>
<feature type="domain" description="Poly-beta-hydroxybutyrate polymerase N-terminal" evidence="3">
    <location>
        <begin position="67"/>
        <end position="234"/>
    </location>
</feature>
<dbReference type="EMBL" id="FOIZ01000001">
    <property type="protein sequence ID" value="SEW26492.1"/>
    <property type="molecule type" value="Genomic_DNA"/>
</dbReference>
<keyword evidence="2" id="KW-0012">Acyltransferase</keyword>
<dbReference type="InterPro" id="IPR051321">
    <property type="entry name" value="PHA/PHB_synthase"/>
</dbReference>
<keyword evidence="6" id="KW-1185">Reference proteome</keyword>
<dbReference type="AlphaFoldDB" id="A0A1I0QHM0"/>
<dbReference type="InterPro" id="IPR029058">
    <property type="entry name" value="AB_hydrolase_fold"/>
</dbReference>
<dbReference type="GO" id="GO:0042619">
    <property type="term" value="P:poly-hydroxybutyrate biosynthetic process"/>
    <property type="evidence" value="ECO:0007669"/>
    <property type="project" value="InterPro"/>
</dbReference>
<evidence type="ECO:0000259" key="4">
    <source>
        <dbReference type="Pfam" id="PF12551"/>
    </source>
</evidence>
<evidence type="ECO:0000256" key="1">
    <source>
        <dbReference type="ARBA" id="ARBA00022679"/>
    </source>
</evidence>
<dbReference type="PANTHER" id="PTHR36837:SF5">
    <property type="entry name" value="POLY-3-HYDROXYBUTYRATE SYNTHASE"/>
    <property type="match status" value="1"/>
</dbReference>
<dbReference type="InterPro" id="IPR010941">
    <property type="entry name" value="PhaC_N"/>
</dbReference>
<dbReference type="RefSeq" id="WP_089993216.1">
    <property type="nucleotide sequence ID" value="NZ_FOIZ01000001.1"/>
</dbReference>
<dbReference type="STRING" id="364200.SAMN04488515_1925"/>
<accession>A0A1I0QHM0</accession>
<protein>
    <submittedName>
        <fullName evidence="5">Polyhydroxyalkanoate synthase</fullName>
    </submittedName>
</protein>
<dbReference type="Gene3D" id="3.40.50.1820">
    <property type="entry name" value="alpha/beta hydrolase"/>
    <property type="match status" value="1"/>
</dbReference>
<proteinExistence type="predicted"/>
<dbReference type="Pfam" id="PF12551">
    <property type="entry name" value="PHBC_N"/>
    <property type="match status" value="1"/>
</dbReference>
<gene>
    <name evidence="5" type="ORF">SAMN04488515_1925</name>
</gene>
<evidence type="ECO:0000313" key="5">
    <source>
        <dbReference type="EMBL" id="SEW26492.1"/>
    </source>
</evidence>
<evidence type="ECO:0000256" key="2">
    <source>
        <dbReference type="ARBA" id="ARBA00023315"/>
    </source>
</evidence>
<reference evidence="5 6" key="1">
    <citation type="submission" date="2016-10" db="EMBL/GenBank/DDBJ databases">
        <authorList>
            <person name="de Groot N.N."/>
        </authorList>
    </citation>
    <scope>NUCLEOTIDE SEQUENCE [LARGE SCALE GENOMIC DNA]</scope>
    <source>
        <strain evidence="5 6">DSM 17925</strain>
    </source>
</reference>
<dbReference type="OrthoDB" id="7208816at2"/>
<evidence type="ECO:0000313" key="6">
    <source>
        <dbReference type="Proteomes" id="UP000199167"/>
    </source>
</evidence>
<sequence length="549" mass="61717">MTATPHTTGKIDARWHTALAQFTAGLSPAALATAYLDWSLHLMASPERQAALARFWFEEPMAEEIADPRFAAPEWQKFPFNIMAQNFLSAHRWWDAATCKIPGVDPKHASIVNFAGRQLLDMWSPVNSAFLNPVVRSRTIEEHGTNLVRGARYWIDDFNRMLAGHPRRESQFKVGKDLAITPGDVILRNRLIELIRYHPTTSKVHPEPILIVPAWIMKYYVLDLTETRSLVAFLRDQGFEVYVISWKNPRAEDADLAMQDYLDLGVRAAVDHLTKAGAQQIHAVGYCLGGTLMAIAAAAMARDGHDVLRSLTLLAAQVDFSEPGELGLFINESQVAFLEDMMATQGYLKADQMAGAFQLLRSNDLIWSRVVRHYLLGERTPDNPLMAWNADATRMPARMHSEYLRRMFLGNDLAKGRFTVDDETIALTDIRCPIYCVATETDHVSPWTSVYRLLLLTDTDVSFVLCNGGHNGGILSEPGREGRPFRAGEKREGAPHIASGDWYARHTLEDGSWWVHWAHWLHAKSGDQIDRRSSQFKPLAPAPGSYVFG</sequence>
<feature type="domain" description="Poly-beta-hydroxybutyrate polymerase N-terminal" evidence="4">
    <location>
        <begin position="10"/>
        <end position="48"/>
    </location>
</feature>
<dbReference type="GO" id="GO:0016746">
    <property type="term" value="F:acyltransferase activity"/>
    <property type="evidence" value="ECO:0007669"/>
    <property type="project" value="UniProtKB-KW"/>
</dbReference>
<organism evidence="5 6">
    <name type="scientific">Cognatiyoonia koreensis</name>
    <dbReference type="NCBI Taxonomy" id="364200"/>
    <lineage>
        <taxon>Bacteria</taxon>
        <taxon>Pseudomonadati</taxon>
        <taxon>Pseudomonadota</taxon>
        <taxon>Alphaproteobacteria</taxon>
        <taxon>Rhodobacterales</taxon>
        <taxon>Paracoccaceae</taxon>
        <taxon>Cognatiyoonia</taxon>
    </lineage>
</organism>